<name>A0A5S3PSD4_9FLAO</name>
<dbReference type="EMBL" id="VATY01000001">
    <property type="protein sequence ID" value="TMM57881.1"/>
    <property type="molecule type" value="Genomic_DNA"/>
</dbReference>
<sequence>MIKEEWSFLDLKTKEIRAIDILAELLLWDFEKGQPRVRPQLNLLIECKQSELPYVFFLSNQQTKTQDYPVIGGLFNKGVTLSTDDTGSTFSYSLKQLLDIDKHEFFSAAPTCVTFSKCVRKGKNIVLSGTDGYQNIVLPIISSLHDYKETEKPKETALYFDAHITFGIGVLDAPMIGITVNENGHDQELIPWVRVFRHESFENEDSSERKKLYAIDLIHKDFLDTFINQHLLPFAEDFSEKIKKHHIVIATGKGFAKGLDENSWENVEPRLEKGKIPKFLIGKNPFKNNK</sequence>
<proteinExistence type="predicted"/>
<accession>A0A5S3PSD4</accession>
<comment type="caution">
    <text evidence="1">The sequence shown here is derived from an EMBL/GenBank/DDBJ whole genome shotgun (WGS) entry which is preliminary data.</text>
</comment>
<gene>
    <name evidence="1" type="ORF">FEE95_00160</name>
</gene>
<organism evidence="1 2">
    <name type="scientific">Maribacter algarum</name>
    <name type="common">ex Zhang et al. 2020</name>
    <dbReference type="NCBI Taxonomy" id="2578118"/>
    <lineage>
        <taxon>Bacteria</taxon>
        <taxon>Pseudomonadati</taxon>
        <taxon>Bacteroidota</taxon>
        <taxon>Flavobacteriia</taxon>
        <taxon>Flavobacteriales</taxon>
        <taxon>Flavobacteriaceae</taxon>
        <taxon>Maribacter</taxon>
    </lineage>
</organism>
<dbReference type="Proteomes" id="UP000310314">
    <property type="component" value="Unassembled WGS sequence"/>
</dbReference>
<reference evidence="1 2" key="1">
    <citation type="submission" date="2019-05" db="EMBL/GenBank/DDBJ databases">
        <authorList>
            <person name="Zhang J.-Y."/>
            <person name="Feg X."/>
            <person name="Du Z.-J."/>
        </authorList>
    </citation>
    <scope>NUCLEOTIDE SEQUENCE [LARGE SCALE GENOMIC DNA]</scope>
    <source>
        <strain evidence="1 2">RZ26</strain>
    </source>
</reference>
<evidence type="ECO:0000313" key="2">
    <source>
        <dbReference type="Proteomes" id="UP000310314"/>
    </source>
</evidence>
<dbReference type="OrthoDB" id="4100879at2"/>
<evidence type="ECO:0000313" key="1">
    <source>
        <dbReference type="EMBL" id="TMM57881.1"/>
    </source>
</evidence>
<dbReference type="AlphaFoldDB" id="A0A5S3PSD4"/>
<keyword evidence="2" id="KW-1185">Reference proteome</keyword>
<protein>
    <submittedName>
        <fullName evidence="1">Uncharacterized protein</fullName>
    </submittedName>
</protein>